<evidence type="ECO:0000256" key="1">
    <source>
        <dbReference type="ARBA" id="ARBA00022676"/>
    </source>
</evidence>
<accession>A0A6J7DTX7</accession>
<keyword evidence="2" id="KW-0808">Transferase</keyword>
<name>A0A6J7DTX7_9ZZZZ</name>
<sequence length="326" mass="34705">MLLQHTAARSCRSRLKSALKALIVTNMWPSAANPASGIFVSDQVNSLRSAGVDVDVFSFQGGTPGAYAAAAARLARKRGERWDVVHSHFGLSAWVGRAARAQVHAVTFHGTDLAHQRSRRISLAALRFTDLAAAVSEELAESIPPSRSRWPIEVLPCGVSLDRFVPSAKADARAELGMSPTERIVLLPSDPSRPEKHSDRATAVATAVGARLISLVNVAPNDVALRIQAADLVLIPSEREGFGLALLEALACETPVLSTPVGIAQEATKGVVGARGLNWDLASWTEAATELLELKETTGGRISAQRWSSDACAETVISAWNRALAR</sequence>
<evidence type="ECO:0000313" key="5">
    <source>
        <dbReference type="EMBL" id="CAB4874402.1"/>
    </source>
</evidence>
<dbReference type="Pfam" id="PF13439">
    <property type="entry name" value="Glyco_transf_4"/>
    <property type="match status" value="1"/>
</dbReference>
<dbReference type="AlphaFoldDB" id="A0A6J7DTX7"/>
<evidence type="ECO:0000259" key="3">
    <source>
        <dbReference type="Pfam" id="PF00534"/>
    </source>
</evidence>
<proteinExistence type="predicted"/>
<gene>
    <name evidence="5" type="ORF">UFOPK3444_00926</name>
</gene>
<dbReference type="PANTHER" id="PTHR12526:SF640">
    <property type="entry name" value="COLANIC ACID BIOSYNTHESIS GLYCOSYLTRANSFERASE WCAL-RELATED"/>
    <property type="match status" value="1"/>
</dbReference>
<organism evidence="5">
    <name type="scientific">freshwater metagenome</name>
    <dbReference type="NCBI Taxonomy" id="449393"/>
    <lineage>
        <taxon>unclassified sequences</taxon>
        <taxon>metagenomes</taxon>
        <taxon>ecological metagenomes</taxon>
    </lineage>
</organism>
<keyword evidence="1" id="KW-0328">Glycosyltransferase</keyword>
<feature type="domain" description="Glycosyl transferase family 1" evidence="3">
    <location>
        <begin position="209"/>
        <end position="272"/>
    </location>
</feature>
<evidence type="ECO:0000259" key="4">
    <source>
        <dbReference type="Pfam" id="PF13439"/>
    </source>
</evidence>
<dbReference type="Gene3D" id="3.40.50.2000">
    <property type="entry name" value="Glycogen Phosphorylase B"/>
    <property type="match status" value="2"/>
</dbReference>
<dbReference type="InterPro" id="IPR001296">
    <property type="entry name" value="Glyco_trans_1"/>
</dbReference>
<dbReference type="Pfam" id="PF00534">
    <property type="entry name" value="Glycos_transf_1"/>
    <property type="match status" value="1"/>
</dbReference>
<dbReference type="GO" id="GO:0016757">
    <property type="term" value="F:glycosyltransferase activity"/>
    <property type="evidence" value="ECO:0007669"/>
    <property type="project" value="UniProtKB-KW"/>
</dbReference>
<dbReference type="SUPFAM" id="SSF53756">
    <property type="entry name" value="UDP-Glycosyltransferase/glycogen phosphorylase"/>
    <property type="match status" value="1"/>
</dbReference>
<feature type="domain" description="Glycosyltransferase subfamily 4-like N-terminal" evidence="4">
    <location>
        <begin position="66"/>
        <end position="163"/>
    </location>
</feature>
<dbReference type="InterPro" id="IPR028098">
    <property type="entry name" value="Glyco_trans_4-like_N"/>
</dbReference>
<dbReference type="PANTHER" id="PTHR12526">
    <property type="entry name" value="GLYCOSYLTRANSFERASE"/>
    <property type="match status" value="1"/>
</dbReference>
<evidence type="ECO:0000256" key="2">
    <source>
        <dbReference type="ARBA" id="ARBA00022679"/>
    </source>
</evidence>
<protein>
    <submittedName>
        <fullName evidence="5">Unannotated protein</fullName>
    </submittedName>
</protein>
<dbReference type="EMBL" id="CAFBLU010000012">
    <property type="protein sequence ID" value="CAB4874402.1"/>
    <property type="molecule type" value="Genomic_DNA"/>
</dbReference>
<reference evidence="5" key="1">
    <citation type="submission" date="2020-05" db="EMBL/GenBank/DDBJ databases">
        <authorList>
            <person name="Chiriac C."/>
            <person name="Salcher M."/>
            <person name="Ghai R."/>
            <person name="Kavagutti S V."/>
        </authorList>
    </citation>
    <scope>NUCLEOTIDE SEQUENCE</scope>
</reference>